<sequence>MWLGKVVGNVVATRKDDTLVGYKLLIVQPLNLDGLNTMSIRVAIDTVGAGNGETVLVLEGSSARKVASTDKSAVDAAIVGIVDTMELEGVAKAQYWVQKG</sequence>
<evidence type="ECO:0000313" key="4">
    <source>
        <dbReference type="EMBL" id="VBB05286.1"/>
    </source>
</evidence>
<dbReference type="Pfam" id="PF03319">
    <property type="entry name" value="EutN_CcmL"/>
    <property type="match status" value="1"/>
</dbReference>
<gene>
    <name evidence="4" type="ORF">LUCI_0493</name>
</gene>
<dbReference type="OrthoDB" id="196195at2"/>
<dbReference type="Gene3D" id="2.40.50.220">
    <property type="entry name" value="EutN/Ccml"/>
    <property type="match status" value="1"/>
</dbReference>
<dbReference type="InterPro" id="IPR004992">
    <property type="entry name" value="EutN_CcmL"/>
</dbReference>
<name>A0A498QYM2_9FIRM</name>
<protein>
    <submittedName>
        <fullName evidence="4">Ethanolamine utilization protein eutn/carboxysome structural protein ccml</fullName>
    </submittedName>
</protein>
<evidence type="ECO:0000256" key="2">
    <source>
        <dbReference type="ARBA" id="ARBA00023669"/>
    </source>
</evidence>
<evidence type="ECO:0000313" key="5">
    <source>
        <dbReference type="Proteomes" id="UP000277811"/>
    </source>
</evidence>
<evidence type="ECO:0000256" key="3">
    <source>
        <dbReference type="ARBA" id="ARBA00024446"/>
    </source>
</evidence>
<dbReference type="CDD" id="cd01614">
    <property type="entry name" value="EutN_CcmL"/>
    <property type="match status" value="1"/>
</dbReference>
<dbReference type="PANTHER" id="PTHR36539:SF1">
    <property type="entry name" value="BACTERIAL MICROCOMPARTMENT SHELL VERTEX PROTEIN EUTN"/>
    <property type="match status" value="1"/>
</dbReference>
<proteinExistence type="predicted"/>
<dbReference type="AlphaFoldDB" id="A0A498QYM2"/>
<dbReference type="InterPro" id="IPR036677">
    <property type="entry name" value="EutN_CcmL_sf"/>
</dbReference>
<accession>A0A498QYM2</accession>
<dbReference type="SUPFAM" id="SSF159133">
    <property type="entry name" value="EutN/CcmL-like"/>
    <property type="match status" value="1"/>
</dbReference>
<keyword evidence="2" id="KW-1282">Carboxysome</keyword>
<dbReference type="EMBL" id="UPPP01000054">
    <property type="protein sequence ID" value="VBB05286.1"/>
    <property type="molecule type" value="Genomic_DNA"/>
</dbReference>
<dbReference type="PANTHER" id="PTHR36539">
    <property type="entry name" value="ETHANOLAMINE UTILIZATION PROTEIN EUTN"/>
    <property type="match status" value="1"/>
</dbReference>
<reference evidence="4 5" key="1">
    <citation type="submission" date="2018-06" db="EMBL/GenBank/DDBJ databases">
        <authorList>
            <person name="Strepis N."/>
        </authorList>
    </citation>
    <scope>NUCLEOTIDE SEQUENCE [LARGE SCALE GENOMIC DNA]</scope>
    <source>
        <strain evidence="4">LUCI</strain>
    </source>
</reference>
<dbReference type="PROSITE" id="PS51932">
    <property type="entry name" value="BMV"/>
    <property type="match status" value="1"/>
</dbReference>
<organism evidence="4 5">
    <name type="scientific">Lucifera butyrica</name>
    <dbReference type="NCBI Taxonomy" id="1351585"/>
    <lineage>
        <taxon>Bacteria</taxon>
        <taxon>Bacillati</taxon>
        <taxon>Bacillota</taxon>
        <taxon>Negativicutes</taxon>
        <taxon>Veillonellales</taxon>
        <taxon>Veillonellaceae</taxon>
        <taxon>Lucifera</taxon>
    </lineage>
</organism>
<dbReference type="RefSeq" id="WP_122626278.1">
    <property type="nucleotide sequence ID" value="NZ_UPPP01000054.1"/>
</dbReference>
<dbReference type="GO" id="GO:0031470">
    <property type="term" value="C:carboxysome"/>
    <property type="evidence" value="ECO:0007669"/>
    <property type="project" value="UniProtKB-SubCell"/>
</dbReference>
<comment type="subcellular location">
    <subcellularLocation>
        <location evidence="1">Carboxysome</location>
    </subcellularLocation>
</comment>
<evidence type="ECO:0000256" key="1">
    <source>
        <dbReference type="ARBA" id="ARBA00023587"/>
    </source>
</evidence>
<dbReference type="Proteomes" id="UP000277811">
    <property type="component" value="Unassembled WGS sequence"/>
</dbReference>
<keyword evidence="5" id="KW-1185">Reference proteome</keyword>
<keyword evidence="3" id="KW-1283">Bacterial microcompartment</keyword>